<sequence length="52" mass="6265">MHSEGLYLLVDDSSQNVECWKYDKAKARRRKRRSEILKCILLCQCFKQVEVF</sequence>
<evidence type="ECO:0000313" key="1">
    <source>
        <dbReference type="EMBL" id="KAJ6958602.1"/>
    </source>
</evidence>
<proteinExistence type="predicted"/>
<organism evidence="1 2">
    <name type="scientific">Populus alba x Populus x berolinensis</name>
    <dbReference type="NCBI Taxonomy" id="444605"/>
    <lineage>
        <taxon>Eukaryota</taxon>
        <taxon>Viridiplantae</taxon>
        <taxon>Streptophyta</taxon>
        <taxon>Embryophyta</taxon>
        <taxon>Tracheophyta</taxon>
        <taxon>Spermatophyta</taxon>
        <taxon>Magnoliopsida</taxon>
        <taxon>eudicotyledons</taxon>
        <taxon>Gunneridae</taxon>
        <taxon>Pentapetalae</taxon>
        <taxon>rosids</taxon>
        <taxon>fabids</taxon>
        <taxon>Malpighiales</taxon>
        <taxon>Salicaceae</taxon>
        <taxon>Saliceae</taxon>
        <taxon>Populus</taxon>
    </lineage>
</organism>
<keyword evidence="2" id="KW-1185">Reference proteome</keyword>
<dbReference type="Proteomes" id="UP001164929">
    <property type="component" value="Chromosome 18"/>
</dbReference>
<comment type="caution">
    <text evidence="1">The sequence shown here is derived from an EMBL/GenBank/DDBJ whole genome shotgun (WGS) entry which is preliminary data.</text>
</comment>
<dbReference type="AlphaFoldDB" id="A0AAD6PT55"/>
<dbReference type="EMBL" id="JAQIZT010000018">
    <property type="protein sequence ID" value="KAJ6958602.1"/>
    <property type="molecule type" value="Genomic_DNA"/>
</dbReference>
<reference evidence="1 2" key="1">
    <citation type="journal article" date="2023" name="Mol. Ecol. Resour.">
        <title>Chromosome-level genome assembly of a triploid poplar Populus alba 'Berolinensis'.</title>
        <authorList>
            <person name="Chen S."/>
            <person name="Yu Y."/>
            <person name="Wang X."/>
            <person name="Wang S."/>
            <person name="Zhang T."/>
            <person name="Zhou Y."/>
            <person name="He R."/>
            <person name="Meng N."/>
            <person name="Wang Y."/>
            <person name="Liu W."/>
            <person name="Liu Z."/>
            <person name="Liu J."/>
            <person name="Guo Q."/>
            <person name="Huang H."/>
            <person name="Sederoff R.R."/>
            <person name="Wang G."/>
            <person name="Qu G."/>
            <person name="Chen S."/>
        </authorList>
    </citation>
    <scope>NUCLEOTIDE SEQUENCE [LARGE SCALE GENOMIC DNA]</scope>
    <source>
        <strain evidence="1">SC-2020</strain>
    </source>
</reference>
<gene>
    <name evidence="1" type="ORF">NC653_040300</name>
</gene>
<evidence type="ECO:0000313" key="2">
    <source>
        <dbReference type="Proteomes" id="UP001164929"/>
    </source>
</evidence>
<name>A0AAD6PT55_9ROSI</name>
<protein>
    <submittedName>
        <fullName evidence="1">Uncharacterized protein</fullName>
    </submittedName>
</protein>
<accession>A0AAD6PT55</accession>